<evidence type="ECO:0000313" key="2">
    <source>
        <dbReference type="Proteomes" id="UP000555763"/>
    </source>
</evidence>
<protein>
    <submittedName>
        <fullName evidence="1">Uncharacterized protein</fullName>
    </submittedName>
</protein>
<reference evidence="1 2" key="1">
    <citation type="submission" date="2020-02" db="EMBL/GenBank/DDBJ databases">
        <authorList>
            <consortium name="PulseNet: The National Subtyping Network for Foodborne Disease Surveillance"/>
            <person name="Tarr C.L."/>
            <person name="Trees E."/>
            <person name="Katz L.S."/>
            <person name="Carleton-Romer H.A."/>
            <person name="Stroika S."/>
            <person name="Kucerova Z."/>
            <person name="Roache K.F."/>
            <person name="Sabol A.L."/>
            <person name="Besser J."/>
            <person name="Gerner-Smidt P."/>
        </authorList>
    </citation>
    <scope>NUCLEOTIDE SEQUENCE [LARGE SCALE GENOMIC DNA]</scope>
    <source>
        <strain evidence="1 2">PNUSAE002719</strain>
    </source>
</reference>
<evidence type="ECO:0000313" key="1">
    <source>
        <dbReference type="EMBL" id="EFM8154200.1"/>
    </source>
</evidence>
<dbReference type="RefSeq" id="WP_159032350.1">
    <property type="nucleotide sequence ID" value="NZ_CP027323.1"/>
</dbReference>
<dbReference type="AlphaFoldDB" id="A0A828NY77"/>
<comment type="caution">
    <text evidence="1">The sequence shown here is derived from an EMBL/GenBank/DDBJ whole genome shotgun (WGS) entry which is preliminary data.</text>
</comment>
<proteinExistence type="predicted"/>
<sequence length="58" mass="7187">MPEPEEWLILEIKREIAQKRRLLNVKTFRIEQFIKTYKRPKLGVYTWKSRPDGNKERE</sequence>
<name>A0A828NY77_ECOLX</name>
<accession>A0A828NY77</accession>
<organism evidence="1 2">
    <name type="scientific">Escherichia coli</name>
    <dbReference type="NCBI Taxonomy" id="562"/>
    <lineage>
        <taxon>Bacteria</taxon>
        <taxon>Pseudomonadati</taxon>
        <taxon>Pseudomonadota</taxon>
        <taxon>Gammaproteobacteria</taxon>
        <taxon>Enterobacterales</taxon>
        <taxon>Enterobacteriaceae</taxon>
        <taxon>Escherichia</taxon>
    </lineage>
</organism>
<gene>
    <name evidence="1" type="ORF">A5U30_001796</name>
</gene>
<dbReference type="EMBL" id="AATLZG010000010">
    <property type="protein sequence ID" value="EFM8154200.1"/>
    <property type="molecule type" value="Genomic_DNA"/>
</dbReference>
<dbReference type="Proteomes" id="UP000555763">
    <property type="component" value="Unassembled WGS sequence"/>
</dbReference>